<evidence type="ECO:0000313" key="1">
    <source>
        <dbReference type="EMBL" id="MBU3061395.1"/>
    </source>
</evidence>
<reference evidence="1 2" key="1">
    <citation type="submission" date="2021-06" db="EMBL/GenBank/DDBJ databases">
        <title>Actinomycetes sequencing.</title>
        <authorList>
            <person name="Shan Q."/>
        </authorList>
    </citation>
    <scope>NUCLEOTIDE SEQUENCE [LARGE SCALE GENOMIC DNA]</scope>
    <source>
        <strain evidence="1 2">NEAU-G5</strain>
    </source>
</reference>
<dbReference type="InterPro" id="IPR023393">
    <property type="entry name" value="START-like_dom_sf"/>
</dbReference>
<proteinExistence type="predicted"/>
<sequence length="147" mass="16929">MRTVTLERTIRAPAADVFDWLTDATNYQRVPVIRRVMLVRPGDVAEHGVGAVRLLVTPFVRVTEEIVEYDPPRMMRYKLLSSYPTLRYLDGLMTFRDVAHGTRMCWRTEFEVAAPIFGDLWTLAMAPMVVLGIKNVMATAERELRRD</sequence>
<dbReference type="CDD" id="cd07821">
    <property type="entry name" value="PYR_PYL_RCAR_like"/>
    <property type="match status" value="1"/>
</dbReference>
<organism evidence="1 2">
    <name type="scientific">Nocardia albiluteola</name>
    <dbReference type="NCBI Taxonomy" id="2842303"/>
    <lineage>
        <taxon>Bacteria</taxon>
        <taxon>Bacillati</taxon>
        <taxon>Actinomycetota</taxon>
        <taxon>Actinomycetes</taxon>
        <taxon>Mycobacteriales</taxon>
        <taxon>Nocardiaceae</taxon>
        <taxon>Nocardia</taxon>
    </lineage>
</organism>
<evidence type="ECO:0000313" key="2">
    <source>
        <dbReference type="Proteomes" id="UP000733379"/>
    </source>
</evidence>
<protein>
    <submittedName>
        <fullName evidence="1">SRPBCC family protein</fullName>
    </submittedName>
</protein>
<comment type="caution">
    <text evidence="1">The sequence shown here is derived from an EMBL/GenBank/DDBJ whole genome shotgun (WGS) entry which is preliminary data.</text>
</comment>
<dbReference type="Pfam" id="PF10604">
    <property type="entry name" value="Polyketide_cyc2"/>
    <property type="match status" value="1"/>
</dbReference>
<accession>A0ABS6AV09</accession>
<dbReference type="Proteomes" id="UP000733379">
    <property type="component" value="Unassembled WGS sequence"/>
</dbReference>
<name>A0ABS6AV09_9NOCA</name>
<dbReference type="SUPFAM" id="SSF55961">
    <property type="entry name" value="Bet v1-like"/>
    <property type="match status" value="1"/>
</dbReference>
<dbReference type="EMBL" id="JAHKNI010000002">
    <property type="protein sequence ID" value="MBU3061395.1"/>
    <property type="molecule type" value="Genomic_DNA"/>
</dbReference>
<keyword evidence="2" id="KW-1185">Reference proteome</keyword>
<dbReference type="InterPro" id="IPR019587">
    <property type="entry name" value="Polyketide_cyclase/dehydratase"/>
</dbReference>
<dbReference type="Gene3D" id="3.30.530.20">
    <property type="match status" value="1"/>
</dbReference>
<gene>
    <name evidence="1" type="ORF">KO481_07645</name>
</gene>
<dbReference type="RefSeq" id="WP_215916282.1">
    <property type="nucleotide sequence ID" value="NZ_JAHKNI010000002.1"/>
</dbReference>